<keyword evidence="1" id="KW-0812">Transmembrane</keyword>
<evidence type="ECO:0000313" key="3">
    <source>
        <dbReference type="EMBL" id="GLH69394.1"/>
    </source>
</evidence>
<dbReference type="InterPro" id="IPR003675">
    <property type="entry name" value="Rce1/LyrA-like_dom"/>
</dbReference>
<feature type="transmembrane region" description="Helical" evidence="1">
    <location>
        <begin position="246"/>
        <end position="265"/>
    </location>
</feature>
<name>A0ABQ5Q4H5_9BACT</name>
<feature type="transmembrane region" description="Helical" evidence="1">
    <location>
        <begin position="45"/>
        <end position="66"/>
    </location>
</feature>
<feature type="transmembrane region" description="Helical" evidence="1">
    <location>
        <begin position="168"/>
        <end position="196"/>
    </location>
</feature>
<reference evidence="3 4" key="1">
    <citation type="journal article" date="2023" name="Antonie Van Leeuwenhoek">
        <title>Mesoterricola silvestris gen. nov., sp. nov., Mesoterricola sediminis sp. nov., Geothrix oryzae sp. nov., Geothrix edaphica sp. nov., Geothrix rubra sp. nov., and Geothrix limicola sp. nov., six novel members of Acidobacteriota isolated from soils.</title>
        <authorList>
            <person name="Itoh H."/>
            <person name="Sugisawa Y."/>
            <person name="Mise K."/>
            <person name="Xu Z."/>
            <person name="Kuniyasu M."/>
            <person name="Ushijima N."/>
            <person name="Kawano K."/>
            <person name="Kobayashi E."/>
            <person name="Shiratori Y."/>
            <person name="Masuda Y."/>
            <person name="Senoo K."/>
        </authorList>
    </citation>
    <scope>NUCLEOTIDE SEQUENCE [LARGE SCALE GENOMIC DNA]</scope>
    <source>
        <strain evidence="3 4">Red803</strain>
    </source>
</reference>
<comment type="caution">
    <text evidence="3">The sequence shown here is derived from an EMBL/GenBank/DDBJ whole genome shotgun (WGS) entry which is preliminary data.</text>
</comment>
<dbReference type="Pfam" id="PF02517">
    <property type="entry name" value="Rce1-like"/>
    <property type="match status" value="1"/>
</dbReference>
<proteinExistence type="predicted"/>
<dbReference type="PANTHER" id="PTHR36435">
    <property type="entry name" value="SLR1288 PROTEIN"/>
    <property type="match status" value="1"/>
</dbReference>
<feature type="transmembrane region" description="Helical" evidence="1">
    <location>
        <begin position="86"/>
        <end position="108"/>
    </location>
</feature>
<accession>A0ABQ5Q4H5</accession>
<feature type="domain" description="CAAX prenyl protease 2/Lysostaphin resistance protein A-like" evidence="2">
    <location>
        <begin position="137"/>
        <end position="221"/>
    </location>
</feature>
<keyword evidence="4" id="KW-1185">Reference proteome</keyword>
<keyword evidence="1" id="KW-0472">Membrane</keyword>
<evidence type="ECO:0000259" key="2">
    <source>
        <dbReference type="Pfam" id="PF02517"/>
    </source>
</evidence>
<dbReference type="PANTHER" id="PTHR36435:SF1">
    <property type="entry name" value="CAAX AMINO TERMINAL PROTEASE FAMILY PROTEIN"/>
    <property type="match status" value="1"/>
</dbReference>
<sequence length="279" mass="29850">MGPGEAATPFPNLWQGGGIALVYLALSTWMGALVGAAAPALHFPLWMALVPGLVLGFPLALLFGLWLGRLDLWDILAFRRVRPGVWLPLILAHLGFFLLIAALVHGLGRGLDHLLPESLRGPLLKEADPLAAAPRSVLVLLVLGAVPAEEILFRGLILRGLLQRHRPALAVWLSALLFMAAHGNPIQFPVALMVGATAGWYYQATGSLWPGLLAHGLQNLLAALYLQPEALQSGSFAVYALPPLPWLLAAPVLAAGGLLWLRWVFRRPLPAPTGVLELG</sequence>
<dbReference type="Proteomes" id="UP001165089">
    <property type="component" value="Unassembled WGS sequence"/>
</dbReference>
<gene>
    <name evidence="3" type="ORF">GETHPA_09270</name>
</gene>
<feature type="transmembrane region" description="Helical" evidence="1">
    <location>
        <begin position="20"/>
        <end position="38"/>
    </location>
</feature>
<keyword evidence="1" id="KW-1133">Transmembrane helix</keyword>
<protein>
    <recommendedName>
        <fullName evidence="2">CAAX prenyl protease 2/Lysostaphin resistance protein A-like domain-containing protein</fullName>
    </recommendedName>
</protein>
<dbReference type="RefSeq" id="WP_285723391.1">
    <property type="nucleotide sequence ID" value="NZ_BSDD01000001.1"/>
</dbReference>
<dbReference type="InterPro" id="IPR052710">
    <property type="entry name" value="CAAX_protease"/>
</dbReference>
<dbReference type="EMBL" id="BSDD01000001">
    <property type="protein sequence ID" value="GLH69394.1"/>
    <property type="molecule type" value="Genomic_DNA"/>
</dbReference>
<evidence type="ECO:0000256" key="1">
    <source>
        <dbReference type="SAM" id="Phobius"/>
    </source>
</evidence>
<feature type="transmembrane region" description="Helical" evidence="1">
    <location>
        <begin position="129"/>
        <end position="148"/>
    </location>
</feature>
<evidence type="ECO:0000313" key="4">
    <source>
        <dbReference type="Proteomes" id="UP001165089"/>
    </source>
</evidence>
<organism evidence="3 4">
    <name type="scientific">Geothrix rubra</name>
    <dbReference type="NCBI Taxonomy" id="2927977"/>
    <lineage>
        <taxon>Bacteria</taxon>
        <taxon>Pseudomonadati</taxon>
        <taxon>Acidobacteriota</taxon>
        <taxon>Holophagae</taxon>
        <taxon>Holophagales</taxon>
        <taxon>Holophagaceae</taxon>
        <taxon>Geothrix</taxon>
    </lineage>
</organism>